<name>A0ABQ5FZF3_9ASTR</name>
<sequence length="223" mass="25139">MADNQSPSSVLYISFGSAAQLEEQQFLEVAHGLADSKQPFLWVMRPGFIKGSEGTELLPKWFLDLVGERGRIVKWAPQQVLAHKAIGAFCTHNGWNSTSESICEGVPMICSPFWGDQPLDARYVSDVLKIGIYLENGWAKEEIASAIRRVMVEEERDEIKKRTKCLKEKLSILLQLSVLALPLNRYLMDFHVLQAQIMAMQIRVWAIYAPYEKLFGAIPGLLG</sequence>
<dbReference type="Proteomes" id="UP001151760">
    <property type="component" value="Unassembled WGS sequence"/>
</dbReference>
<evidence type="ECO:0000313" key="2">
    <source>
        <dbReference type="EMBL" id="GJT68666.1"/>
    </source>
</evidence>
<evidence type="ECO:0000313" key="3">
    <source>
        <dbReference type="Proteomes" id="UP001151760"/>
    </source>
</evidence>
<keyword evidence="3" id="KW-1185">Reference proteome</keyword>
<organism evidence="2 3">
    <name type="scientific">Tanacetum coccineum</name>
    <dbReference type="NCBI Taxonomy" id="301880"/>
    <lineage>
        <taxon>Eukaryota</taxon>
        <taxon>Viridiplantae</taxon>
        <taxon>Streptophyta</taxon>
        <taxon>Embryophyta</taxon>
        <taxon>Tracheophyta</taxon>
        <taxon>Spermatophyta</taxon>
        <taxon>Magnoliopsida</taxon>
        <taxon>eudicotyledons</taxon>
        <taxon>Gunneridae</taxon>
        <taxon>Pentapetalae</taxon>
        <taxon>asterids</taxon>
        <taxon>campanulids</taxon>
        <taxon>Asterales</taxon>
        <taxon>Asteraceae</taxon>
        <taxon>Asteroideae</taxon>
        <taxon>Anthemideae</taxon>
        <taxon>Anthemidinae</taxon>
        <taxon>Tanacetum</taxon>
    </lineage>
</organism>
<dbReference type="Pfam" id="PF00201">
    <property type="entry name" value="UDPGT"/>
    <property type="match status" value="1"/>
</dbReference>
<dbReference type="InterPro" id="IPR002213">
    <property type="entry name" value="UDP_glucos_trans"/>
</dbReference>
<dbReference type="PANTHER" id="PTHR48045">
    <property type="entry name" value="UDP-GLYCOSYLTRANSFERASE 72B1"/>
    <property type="match status" value="1"/>
</dbReference>
<accession>A0ABQ5FZF3</accession>
<keyword evidence="1" id="KW-0808">Transferase</keyword>
<dbReference type="SUPFAM" id="SSF53756">
    <property type="entry name" value="UDP-Glycosyltransferase/glycogen phosphorylase"/>
    <property type="match status" value="1"/>
</dbReference>
<evidence type="ECO:0000256" key="1">
    <source>
        <dbReference type="ARBA" id="ARBA00022679"/>
    </source>
</evidence>
<dbReference type="CDD" id="cd03784">
    <property type="entry name" value="GT1_Gtf-like"/>
    <property type="match status" value="1"/>
</dbReference>
<proteinExistence type="predicted"/>
<reference evidence="2" key="2">
    <citation type="submission" date="2022-01" db="EMBL/GenBank/DDBJ databases">
        <authorList>
            <person name="Yamashiro T."/>
            <person name="Shiraishi A."/>
            <person name="Satake H."/>
            <person name="Nakayama K."/>
        </authorList>
    </citation>
    <scope>NUCLEOTIDE SEQUENCE</scope>
</reference>
<protein>
    <submittedName>
        <fullName evidence="2">UDP-glycosyltransferase 76G1-like protein</fullName>
    </submittedName>
</protein>
<dbReference type="Gene3D" id="3.40.50.2000">
    <property type="entry name" value="Glycogen Phosphorylase B"/>
    <property type="match status" value="1"/>
</dbReference>
<dbReference type="EMBL" id="BQNB010017919">
    <property type="protein sequence ID" value="GJT68666.1"/>
    <property type="molecule type" value="Genomic_DNA"/>
</dbReference>
<reference evidence="2" key="1">
    <citation type="journal article" date="2022" name="Int. J. Mol. Sci.">
        <title>Draft Genome of Tanacetum Coccineum: Genomic Comparison of Closely Related Tanacetum-Family Plants.</title>
        <authorList>
            <person name="Yamashiro T."/>
            <person name="Shiraishi A."/>
            <person name="Nakayama K."/>
            <person name="Satake H."/>
        </authorList>
    </citation>
    <scope>NUCLEOTIDE SEQUENCE</scope>
</reference>
<comment type="caution">
    <text evidence="2">The sequence shown here is derived from an EMBL/GenBank/DDBJ whole genome shotgun (WGS) entry which is preliminary data.</text>
</comment>
<gene>
    <name evidence="2" type="ORF">Tco_1020146</name>
</gene>
<dbReference type="PANTHER" id="PTHR48045:SF31">
    <property type="entry name" value="UDP-GLYCOSYLTRANSFERASE 76B1-LIKE"/>
    <property type="match status" value="1"/>
</dbReference>